<dbReference type="AlphaFoldDB" id="A0A0H3CCA0"/>
<sequence>MVAIEKGGARLVFAPEVGGAVAAFTVDGREVLRPTAPQVDDALLTANFPLVPFCNRIPNGRFEWRGTSVTLPPNLEGHPHPLHGQGWRMPWAVEAIETDRALLVFEHPAGDWPWAYRAEQAFTLSETGFRVTLTVINTGEEDMPAGLGFHPYFPARPGERLAAQNDGVWLIDEDVLPTVRHAGRWGPDWAVGAPVAGHALIDHCYTGWNQRAVLSAPGRPDTVITASPDCAWLHVYAPPGEGYYCVEPCASRPNPFGEGETGMVTLCPGERRSIWMEIATG</sequence>
<evidence type="ECO:0000313" key="2">
    <source>
        <dbReference type="Proteomes" id="UP000001364"/>
    </source>
</evidence>
<dbReference type="RefSeq" id="WP_015923249.1">
    <property type="nucleotide sequence ID" value="NC_011916.1"/>
</dbReference>
<dbReference type="PATRIC" id="fig|565050.3.peg.3347"/>
<dbReference type="RefSeq" id="YP_002518805.1">
    <property type="nucleotide sequence ID" value="NC_011916.1"/>
</dbReference>
<dbReference type="GO" id="GO:0030246">
    <property type="term" value="F:carbohydrate binding"/>
    <property type="evidence" value="ECO:0007669"/>
    <property type="project" value="InterPro"/>
</dbReference>
<organism evidence="1 2">
    <name type="scientific">Caulobacter vibrioides (strain NA1000 / CB15N)</name>
    <name type="common">Caulobacter crescentus</name>
    <dbReference type="NCBI Taxonomy" id="565050"/>
    <lineage>
        <taxon>Bacteria</taxon>
        <taxon>Pseudomonadati</taxon>
        <taxon>Pseudomonadota</taxon>
        <taxon>Alphaproteobacteria</taxon>
        <taxon>Caulobacterales</taxon>
        <taxon>Caulobacteraceae</taxon>
        <taxon>Caulobacter</taxon>
    </lineage>
</organism>
<dbReference type="EC" id="5.1.3.3" evidence="1"/>
<evidence type="ECO:0000313" key="1">
    <source>
        <dbReference type="EMBL" id="ACL96897.1"/>
    </source>
</evidence>
<dbReference type="KEGG" id="ccs:CCNA_03432"/>
<keyword evidence="2" id="KW-1185">Reference proteome</keyword>
<dbReference type="GO" id="GO:0004034">
    <property type="term" value="F:aldose 1-epimerase activity"/>
    <property type="evidence" value="ECO:0007669"/>
    <property type="project" value="UniProtKB-EC"/>
</dbReference>
<dbReference type="InterPro" id="IPR011013">
    <property type="entry name" value="Gal_mutarotase_sf_dom"/>
</dbReference>
<dbReference type="CDD" id="cd09021">
    <property type="entry name" value="Aldose_epim_Ec_YphB"/>
    <property type="match status" value="1"/>
</dbReference>
<dbReference type="EMBL" id="CP001340">
    <property type="protein sequence ID" value="ACL96897.1"/>
    <property type="molecule type" value="Genomic_DNA"/>
</dbReference>
<dbReference type="OrthoDB" id="9796517at2"/>
<accession>A0A0H3CCA0</accession>
<dbReference type="HOGENOM" id="CLU_052486_0_0_5"/>
<dbReference type="InterPro" id="IPR008183">
    <property type="entry name" value="Aldose_1/G6P_1-epimerase"/>
</dbReference>
<dbReference type="GO" id="GO:0005975">
    <property type="term" value="P:carbohydrate metabolic process"/>
    <property type="evidence" value="ECO:0007669"/>
    <property type="project" value="InterPro"/>
</dbReference>
<dbReference type="SUPFAM" id="SSF74650">
    <property type="entry name" value="Galactose mutarotase-like"/>
    <property type="match status" value="1"/>
</dbReference>
<reference evidence="1 2" key="1">
    <citation type="journal article" date="2010" name="J. Bacteriol.">
        <title>The genetic basis of laboratory adaptation in Caulobacter crescentus.</title>
        <authorList>
            <person name="Marks M.E."/>
            <person name="Castro-Rojas C.M."/>
            <person name="Teiling C."/>
            <person name="Du L."/>
            <person name="Kapatral V."/>
            <person name="Walunas T.L."/>
            <person name="Crosson S."/>
        </authorList>
    </citation>
    <scope>NUCLEOTIDE SEQUENCE [LARGE SCALE GENOMIC DNA]</scope>
    <source>
        <strain evidence="2">NA1000 / CB15N</strain>
    </source>
</reference>
<dbReference type="PhylomeDB" id="A0A0H3CCA0"/>
<name>A0A0H3CCA0_CAUVN</name>
<dbReference type="Proteomes" id="UP000001364">
    <property type="component" value="Chromosome"/>
</dbReference>
<keyword evidence="1" id="KW-0413">Isomerase</keyword>
<dbReference type="Pfam" id="PF01263">
    <property type="entry name" value="Aldose_epim"/>
    <property type="match status" value="1"/>
</dbReference>
<dbReference type="Gene3D" id="2.70.98.10">
    <property type="match status" value="1"/>
</dbReference>
<dbReference type="InterPro" id="IPR014718">
    <property type="entry name" value="GH-type_carb-bd"/>
</dbReference>
<dbReference type="GeneID" id="7332429"/>
<proteinExistence type="predicted"/>
<gene>
    <name evidence="1" type="ordered locus">CCNA_03432</name>
</gene>
<protein>
    <submittedName>
        <fullName evidence="1">Aldose 1-epimerase</fullName>
        <ecNumber evidence="1">5.1.3.3</ecNumber>
    </submittedName>
</protein>